<reference evidence="6 7" key="1">
    <citation type="submission" date="2018-11" db="EMBL/GenBank/DDBJ databases">
        <title>Complete genome sequencing of the Actinobacteria Serinibacter sp. K3-2.</title>
        <authorList>
            <person name="Rakitin A.L."/>
            <person name="Beletsky A.V."/>
            <person name="Mardanov A.V."/>
            <person name="Ravin N.V."/>
            <person name="Gromova A.S."/>
            <person name="Filippova S.N."/>
            <person name="Gal'Chenko V.F."/>
        </authorList>
    </citation>
    <scope>NUCLEOTIDE SEQUENCE [LARGE SCALE GENOMIC DNA]</scope>
    <source>
        <strain evidence="6 7">K3-2</strain>
    </source>
</reference>
<dbReference type="PANTHER" id="PTHR42832">
    <property type="entry name" value="AMINO ACID AMINOTRANSFERASE"/>
    <property type="match status" value="1"/>
</dbReference>
<dbReference type="OrthoDB" id="9813612at2"/>
<dbReference type="InterPro" id="IPR015424">
    <property type="entry name" value="PyrdxlP-dep_Trfase"/>
</dbReference>
<dbReference type="InterPro" id="IPR004839">
    <property type="entry name" value="Aminotransferase_I/II_large"/>
</dbReference>
<dbReference type="InterPro" id="IPR015421">
    <property type="entry name" value="PyrdxlP-dep_Trfase_major"/>
</dbReference>
<evidence type="ECO:0000259" key="5">
    <source>
        <dbReference type="Pfam" id="PF00155"/>
    </source>
</evidence>
<evidence type="ECO:0000313" key="7">
    <source>
        <dbReference type="Proteomes" id="UP000297318"/>
    </source>
</evidence>
<dbReference type="Pfam" id="PF00155">
    <property type="entry name" value="Aminotran_1_2"/>
    <property type="match status" value="1"/>
</dbReference>
<gene>
    <name evidence="6" type="ORF">SERN_2710</name>
</gene>
<feature type="domain" description="Aminotransferase class I/classII large" evidence="5">
    <location>
        <begin position="29"/>
        <end position="392"/>
    </location>
</feature>
<name>A0A4Z1DYV3_9MICO</name>
<keyword evidence="3 4" id="KW-0808">Transferase</keyword>
<evidence type="ECO:0000256" key="3">
    <source>
        <dbReference type="ARBA" id="ARBA00022679"/>
    </source>
</evidence>
<dbReference type="Gene3D" id="3.40.640.10">
    <property type="entry name" value="Type I PLP-dependent aspartate aminotransferase-like (Major domain)"/>
    <property type="match status" value="1"/>
</dbReference>
<dbReference type="InterPro" id="IPR050881">
    <property type="entry name" value="LL-DAP_aminotransferase"/>
</dbReference>
<dbReference type="CDD" id="cd00609">
    <property type="entry name" value="AAT_like"/>
    <property type="match status" value="1"/>
</dbReference>
<evidence type="ECO:0000313" key="6">
    <source>
        <dbReference type="EMBL" id="TGO04119.1"/>
    </source>
</evidence>
<evidence type="ECO:0000256" key="2">
    <source>
        <dbReference type="ARBA" id="ARBA00022576"/>
    </source>
</evidence>
<evidence type="ECO:0000256" key="4">
    <source>
        <dbReference type="RuleBase" id="RU000481"/>
    </source>
</evidence>
<dbReference type="SUPFAM" id="SSF53383">
    <property type="entry name" value="PLP-dependent transferases"/>
    <property type="match status" value="1"/>
</dbReference>
<dbReference type="GO" id="GO:0030170">
    <property type="term" value="F:pyridoxal phosphate binding"/>
    <property type="evidence" value="ECO:0007669"/>
    <property type="project" value="InterPro"/>
</dbReference>
<dbReference type="EMBL" id="RHPJ01000004">
    <property type="protein sequence ID" value="TGO04119.1"/>
    <property type="molecule type" value="Genomic_DNA"/>
</dbReference>
<accession>A0A4Z1DYV3</accession>
<dbReference type="EC" id="2.6.1.-" evidence="4"/>
<protein>
    <recommendedName>
        <fullName evidence="4">Aminotransferase</fullName>
        <ecNumber evidence="4">2.6.1.-</ecNumber>
    </recommendedName>
</protein>
<sequence>MGFHHLDAAYPWDAVTPLRERAARHDGGVVDLSIGTPVDPTPDVVRQALAAASDAHGYPTVAGTTALRTAVVDFFARRRNVHGLGPEAVLPTIGSKELVALLPSQLGLGPGDVVVIPTAAYPTYEVGARLAGAEVLASDDPAEWAGREEIALVWVNSPSNPTGEVLGHDRLAAIVRAAREVDAVVASDECYALLPWTTPWSDDVAHGGGVPSILDARVSGGDPRGLLAVYSLSKQSNLAGYRAAFAAGDPDLVDQLLQQRRHLGMMLPWPVQQAMAAALADDAHVDAQVERYRARRAVLLPALVAAGFEVDHSDAGLYLWVRAGAALRTRLDTAEPNRSAEPDEPGCWPLMRLLAEHGIVAGPGVFYGPAAADHVRVSLTASDERIAAAAVRLSSWT</sequence>
<dbReference type="PROSITE" id="PS00105">
    <property type="entry name" value="AA_TRANSFER_CLASS_1"/>
    <property type="match status" value="1"/>
</dbReference>
<dbReference type="RefSeq" id="WP_135850718.1">
    <property type="nucleotide sequence ID" value="NZ_RHPJ01000004.1"/>
</dbReference>
<dbReference type="PANTHER" id="PTHR42832:SF3">
    <property type="entry name" value="L-GLUTAMINE--4-(METHYLSULFANYL)-2-OXOBUTANOATE AMINOTRANSFERASE"/>
    <property type="match status" value="1"/>
</dbReference>
<proteinExistence type="inferred from homology"/>
<organism evidence="6 7">
    <name type="scientific">Serinibacter arcticus</name>
    <dbReference type="NCBI Taxonomy" id="1655435"/>
    <lineage>
        <taxon>Bacteria</taxon>
        <taxon>Bacillati</taxon>
        <taxon>Actinomycetota</taxon>
        <taxon>Actinomycetes</taxon>
        <taxon>Micrococcales</taxon>
        <taxon>Beutenbergiaceae</taxon>
        <taxon>Serinibacter</taxon>
    </lineage>
</organism>
<comment type="cofactor">
    <cofactor evidence="1 4">
        <name>pyridoxal 5'-phosphate</name>
        <dbReference type="ChEBI" id="CHEBI:597326"/>
    </cofactor>
</comment>
<keyword evidence="7" id="KW-1185">Reference proteome</keyword>
<dbReference type="Proteomes" id="UP000297318">
    <property type="component" value="Unassembled WGS sequence"/>
</dbReference>
<comment type="caution">
    <text evidence="6">The sequence shown here is derived from an EMBL/GenBank/DDBJ whole genome shotgun (WGS) entry which is preliminary data.</text>
</comment>
<comment type="similarity">
    <text evidence="4">Belongs to the class-I pyridoxal-phosphate-dependent aminotransferase family.</text>
</comment>
<keyword evidence="2 4" id="KW-0032">Aminotransferase</keyword>
<evidence type="ECO:0000256" key="1">
    <source>
        <dbReference type="ARBA" id="ARBA00001933"/>
    </source>
</evidence>
<dbReference type="GO" id="GO:0008483">
    <property type="term" value="F:transaminase activity"/>
    <property type="evidence" value="ECO:0007669"/>
    <property type="project" value="UniProtKB-KW"/>
</dbReference>
<dbReference type="NCBIfam" id="TIGR03539">
    <property type="entry name" value="DapC_actino"/>
    <property type="match status" value="1"/>
</dbReference>
<dbReference type="AlphaFoldDB" id="A0A4Z1DYV3"/>
<dbReference type="InterPro" id="IPR019880">
    <property type="entry name" value="OxyQ"/>
</dbReference>
<dbReference type="InterPro" id="IPR004838">
    <property type="entry name" value="NHTrfase_class1_PyrdxlP-BS"/>
</dbReference>